<evidence type="ECO:0000313" key="2">
    <source>
        <dbReference type="EMBL" id="OME92192.1"/>
    </source>
</evidence>
<dbReference type="RefSeq" id="WP_076323449.1">
    <property type="nucleotide sequence ID" value="NZ_JBCMXI010000002.1"/>
</dbReference>
<dbReference type="AlphaFoldDB" id="A0A1R1B1A8"/>
<dbReference type="InterPro" id="IPR036457">
    <property type="entry name" value="PPM-type-like_dom_sf"/>
</dbReference>
<dbReference type="Gene3D" id="3.60.40.10">
    <property type="entry name" value="PPM-type phosphatase domain"/>
    <property type="match status" value="1"/>
</dbReference>
<organism evidence="2 3">
    <name type="scientific">Paenibacillus lautus</name>
    <name type="common">Bacillus lautus</name>
    <dbReference type="NCBI Taxonomy" id="1401"/>
    <lineage>
        <taxon>Bacteria</taxon>
        <taxon>Bacillati</taxon>
        <taxon>Bacillota</taxon>
        <taxon>Bacilli</taxon>
        <taxon>Bacillales</taxon>
        <taxon>Paenibacillaceae</taxon>
        <taxon>Paenibacillus</taxon>
    </lineage>
</organism>
<gene>
    <name evidence="2" type="ORF">BK123_16390</name>
</gene>
<dbReference type="Proteomes" id="UP000187074">
    <property type="component" value="Unassembled WGS sequence"/>
</dbReference>
<reference evidence="2 3" key="1">
    <citation type="submission" date="2016-11" db="EMBL/GenBank/DDBJ databases">
        <title>Paenibacillus species isolates.</title>
        <authorList>
            <person name="Beno S.M."/>
        </authorList>
    </citation>
    <scope>NUCLEOTIDE SEQUENCE [LARGE SCALE GENOMIC DNA]</scope>
    <source>
        <strain evidence="2 3">FSL F4-0100</strain>
    </source>
</reference>
<sequence>MLTVEQFTHRGIHFLNEDALVINERASLYGVLDGVSSIVPYLSNKKETGGYIAAQTVKNYFESLDRVEQLTEHVAAANQKLRELMLQANINMKKKDGLWGTALALVQIQEDRVEFIQTGDCMILAVYQDGEVRPLTWRQVAHLESPAIAKWEEGVSKGLSNQKDLHGTVIDIIRENRFQSNTNGGYGVLNGEAHAAHFLEYGKINRSRLKHVIMLSDGLFWPTKDVPSHRSYWEHVAQRILETGVEQYARELIEIEEADPECLKHARFKKSDDKTGMVLHFNNP</sequence>
<dbReference type="EMBL" id="MRTF01000005">
    <property type="protein sequence ID" value="OME92192.1"/>
    <property type="molecule type" value="Genomic_DNA"/>
</dbReference>
<comment type="caution">
    <text evidence="2">The sequence shown here is derived from an EMBL/GenBank/DDBJ whole genome shotgun (WGS) entry which is preliminary data.</text>
</comment>
<dbReference type="Pfam" id="PF13672">
    <property type="entry name" value="PP2C_2"/>
    <property type="match status" value="1"/>
</dbReference>
<proteinExistence type="predicted"/>
<name>A0A1R1B1A8_PAELA</name>
<protein>
    <recommendedName>
        <fullName evidence="1">PPM-type phosphatase domain-containing protein</fullName>
    </recommendedName>
</protein>
<accession>A0A1R1B1A8</accession>
<dbReference type="OrthoDB" id="1755431at2"/>
<feature type="domain" description="PPM-type phosphatase" evidence="1">
    <location>
        <begin position="15"/>
        <end position="244"/>
    </location>
</feature>
<dbReference type="InterPro" id="IPR001932">
    <property type="entry name" value="PPM-type_phosphatase-like_dom"/>
</dbReference>
<dbReference type="STRING" id="1401.BK123_16390"/>
<evidence type="ECO:0000313" key="3">
    <source>
        <dbReference type="Proteomes" id="UP000187074"/>
    </source>
</evidence>
<dbReference type="SUPFAM" id="SSF81606">
    <property type="entry name" value="PP2C-like"/>
    <property type="match status" value="1"/>
</dbReference>
<evidence type="ECO:0000259" key="1">
    <source>
        <dbReference type="Pfam" id="PF13672"/>
    </source>
</evidence>